<reference evidence="1 2" key="1">
    <citation type="submission" date="2014-07" db="EMBL/GenBank/DDBJ databases">
        <authorList>
            <person name="Zhang J.E."/>
            <person name="Yang H."/>
            <person name="Guo J."/>
            <person name="Deng Z."/>
            <person name="Luo H."/>
            <person name="Luo M."/>
            <person name="Zhao B."/>
        </authorList>
    </citation>
    <scope>NUCLEOTIDE SEQUENCE [LARGE SCALE GENOMIC DNA]</scope>
    <source>
        <strain evidence="1 2">1CP</strain>
    </source>
</reference>
<dbReference type="EMBL" id="CP009111">
    <property type="protein sequence ID" value="ANS27971.1"/>
    <property type="molecule type" value="Genomic_DNA"/>
</dbReference>
<dbReference type="PATRIC" id="fig|37919.13.peg.3395"/>
<dbReference type="Proteomes" id="UP000186108">
    <property type="component" value="Chromosome"/>
</dbReference>
<gene>
    <name evidence="1" type="ORF">R1CP_16415</name>
</gene>
<proteinExistence type="predicted"/>
<evidence type="ECO:0000313" key="2">
    <source>
        <dbReference type="Proteomes" id="UP000186108"/>
    </source>
</evidence>
<dbReference type="RefSeq" id="WP_155772985.1">
    <property type="nucleotide sequence ID" value="NZ_CP009111.1"/>
</dbReference>
<accession>A0A1B1K5X8</accession>
<organism evidence="1 2">
    <name type="scientific">Rhodococcus opacus</name>
    <name type="common">Nocardia opaca</name>
    <dbReference type="NCBI Taxonomy" id="37919"/>
    <lineage>
        <taxon>Bacteria</taxon>
        <taxon>Bacillati</taxon>
        <taxon>Actinomycetota</taxon>
        <taxon>Actinomycetes</taxon>
        <taxon>Mycobacteriales</taxon>
        <taxon>Nocardiaceae</taxon>
        <taxon>Rhodococcus</taxon>
    </lineage>
</organism>
<sequence length="108" mass="11061">MLDRGAGSVIVERGVSDRVAGGDEFAKQPDPGAVTGELAARGFGGSRFGKQRDQTGQLHWTNISALQSGVATLKRGESPAVVTGTGLVSASMTNGFEVIAGTGVFWVP</sequence>
<dbReference type="AlphaFoldDB" id="A0A1B1K5X8"/>
<protein>
    <submittedName>
        <fullName evidence="1">Uncharacterized protein</fullName>
    </submittedName>
</protein>
<name>A0A1B1K5X8_RHOOP</name>
<evidence type="ECO:0000313" key="1">
    <source>
        <dbReference type="EMBL" id="ANS27971.1"/>
    </source>
</evidence>